<gene>
    <name evidence="6" type="primary">yflS</name>
    <name evidence="6" type="ORF">OXPF_08420</name>
</gene>
<evidence type="ECO:0000256" key="2">
    <source>
        <dbReference type="ARBA" id="ARBA00022692"/>
    </source>
</evidence>
<feature type="transmembrane region" description="Helical" evidence="5">
    <location>
        <begin position="189"/>
        <end position="219"/>
    </location>
</feature>
<reference evidence="6 7" key="1">
    <citation type="submission" date="2015-09" db="EMBL/GenBank/DDBJ databases">
        <title>Genome sequence of Oxobacter pfennigii DSM 3222.</title>
        <authorList>
            <person name="Poehlein A."/>
            <person name="Bengelsdorf F.R."/>
            <person name="Schiel-Bengelsdorf B."/>
            <person name="Duerre P."/>
            <person name="Daniel R."/>
        </authorList>
    </citation>
    <scope>NUCLEOTIDE SEQUENCE [LARGE SCALE GENOMIC DNA]</scope>
    <source>
        <strain evidence="6 7">DSM 3222</strain>
    </source>
</reference>
<protein>
    <submittedName>
        <fullName evidence="6">Putative malate transporter YflS</fullName>
    </submittedName>
</protein>
<feature type="transmembrane region" description="Helical" evidence="5">
    <location>
        <begin position="286"/>
        <end position="304"/>
    </location>
</feature>
<evidence type="ECO:0000256" key="5">
    <source>
        <dbReference type="SAM" id="Phobius"/>
    </source>
</evidence>
<evidence type="ECO:0000313" key="7">
    <source>
        <dbReference type="Proteomes" id="UP000050326"/>
    </source>
</evidence>
<dbReference type="PANTHER" id="PTHR10283">
    <property type="entry name" value="SOLUTE CARRIER FAMILY 13 MEMBER"/>
    <property type="match status" value="1"/>
</dbReference>
<organism evidence="6 7">
    <name type="scientific">Oxobacter pfennigii</name>
    <dbReference type="NCBI Taxonomy" id="36849"/>
    <lineage>
        <taxon>Bacteria</taxon>
        <taxon>Bacillati</taxon>
        <taxon>Bacillota</taxon>
        <taxon>Clostridia</taxon>
        <taxon>Eubacteriales</taxon>
        <taxon>Clostridiaceae</taxon>
        <taxon>Oxobacter</taxon>
    </lineage>
</organism>
<keyword evidence="3 5" id="KW-1133">Transmembrane helix</keyword>
<feature type="transmembrane region" description="Helical" evidence="5">
    <location>
        <begin position="231"/>
        <end position="250"/>
    </location>
</feature>
<keyword evidence="4 5" id="KW-0472">Membrane</keyword>
<comment type="caution">
    <text evidence="6">The sequence shown here is derived from an EMBL/GenBank/DDBJ whole genome shotgun (WGS) entry which is preliminary data.</text>
</comment>
<dbReference type="EMBL" id="LKET01000021">
    <property type="protein sequence ID" value="KPU45609.1"/>
    <property type="molecule type" value="Genomic_DNA"/>
</dbReference>
<feature type="transmembrane region" description="Helical" evidence="5">
    <location>
        <begin position="137"/>
        <end position="154"/>
    </location>
</feature>
<dbReference type="AlphaFoldDB" id="A0A0P8X487"/>
<dbReference type="STRING" id="36849.OXPF_08420"/>
<evidence type="ECO:0000313" key="6">
    <source>
        <dbReference type="EMBL" id="KPU45609.1"/>
    </source>
</evidence>
<feature type="transmembrane region" description="Helical" evidence="5">
    <location>
        <begin position="374"/>
        <end position="407"/>
    </location>
</feature>
<feature type="transmembrane region" description="Helical" evidence="5">
    <location>
        <begin position="335"/>
        <end position="354"/>
    </location>
</feature>
<feature type="transmembrane region" description="Helical" evidence="5">
    <location>
        <begin position="310"/>
        <end position="328"/>
    </location>
</feature>
<feature type="transmembrane region" description="Helical" evidence="5">
    <location>
        <begin position="458"/>
        <end position="477"/>
    </location>
</feature>
<evidence type="ECO:0000256" key="4">
    <source>
        <dbReference type="ARBA" id="ARBA00023136"/>
    </source>
</evidence>
<name>A0A0P8X487_9CLOT</name>
<keyword evidence="2 5" id="KW-0812">Transmembrane</keyword>
<dbReference type="GO" id="GO:0005886">
    <property type="term" value="C:plasma membrane"/>
    <property type="evidence" value="ECO:0007669"/>
    <property type="project" value="TreeGrafter"/>
</dbReference>
<feature type="transmembrane region" description="Helical" evidence="5">
    <location>
        <begin position="95"/>
        <end position="116"/>
    </location>
</feature>
<dbReference type="GO" id="GO:0022857">
    <property type="term" value="F:transmembrane transporter activity"/>
    <property type="evidence" value="ECO:0007669"/>
    <property type="project" value="InterPro"/>
</dbReference>
<proteinExistence type="predicted"/>
<evidence type="ECO:0000256" key="3">
    <source>
        <dbReference type="ARBA" id="ARBA00022989"/>
    </source>
</evidence>
<dbReference type="RefSeq" id="WP_054873947.1">
    <property type="nucleotide sequence ID" value="NZ_LKET01000021.1"/>
</dbReference>
<dbReference type="Proteomes" id="UP000050326">
    <property type="component" value="Unassembled WGS sequence"/>
</dbReference>
<feature type="transmembrane region" description="Helical" evidence="5">
    <location>
        <begin position="21"/>
        <end position="39"/>
    </location>
</feature>
<evidence type="ECO:0000256" key="1">
    <source>
        <dbReference type="ARBA" id="ARBA00004141"/>
    </source>
</evidence>
<dbReference type="InterPro" id="IPR001898">
    <property type="entry name" value="SLC13A/DASS"/>
</dbReference>
<dbReference type="OrthoDB" id="9156049at2"/>
<feature type="transmembrane region" description="Helical" evidence="5">
    <location>
        <begin position="419"/>
        <end position="438"/>
    </location>
</feature>
<comment type="subcellular location">
    <subcellularLocation>
        <location evidence="1">Membrane</location>
        <topology evidence="1">Multi-pass membrane protein</topology>
    </subcellularLocation>
</comment>
<keyword evidence="7" id="KW-1185">Reference proteome</keyword>
<dbReference type="Pfam" id="PF00939">
    <property type="entry name" value="Na_sulph_symp"/>
    <property type="match status" value="1"/>
</dbReference>
<sequence>MVNETTVSQVEKKPKTDGNQIKKMACLILGVAGFLYPMYLMPSVNELSPEAQRALGVFLFMVFWWIGNVIDGALVGLVGMVMFTVFGVVDMKTAFAGFSDSTLIFLIFAFLMANAVTKTNLHTFLAFKIMSKVNPSYKVFLFMVVMLPVILAAIVPSGTARLVLVATISTMLLKVFGMPTDKMSNIGRGFFSSIGVLALHSSGPFMTAGASTVATIGILEKAGIKVTYFQWTSYILPLVIIGAILLWLIIPKVFPPEKTKLTEEEARELKEKFKNEAGSMTKQGKIVAVLIGAVLFFWLTGDLFKLDFMNVAFVGISIMFLPGIEVLGTKDLKGLDWGSLVFVACAMSLGAILQKTGLAEFLGNILGPYLYNSNVFLAALILVLIAYVVHIFIPSLVVAIGAFGPIIMAVYTNMGMNPMFGLLAFFLGYGGYFLMYQMTHSLVAYGYGQFSQNDFMKIGGWYMGIWIVMIPVMIIWFKIVGVI</sequence>
<accession>A0A0P8X487</accession>